<protein>
    <submittedName>
        <fullName evidence="2">Uncharacterized protein</fullName>
    </submittedName>
</protein>
<organism evidence="2 3">
    <name type="scientific">Cirrhinus mrigala</name>
    <name type="common">Mrigala</name>
    <dbReference type="NCBI Taxonomy" id="683832"/>
    <lineage>
        <taxon>Eukaryota</taxon>
        <taxon>Metazoa</taxon>
        <taxon>Chordata</taxon>
        <taxon>Craniata</taxon>
        <taxon>Vertebrata</taxon>
        <taxon>Euteleostomi</taxon>
        <taxon>Actinopterygii</taxon>
        <taxon>Neopterygii</taxon>
        <taxon>Teleostei</taxon>
        <taxon>Ostariophysi</taxon>
        <taxon>Cypriniformes</taxon>
        <taxon>Cyprinidae</taxon>
        <taxon>Labeoninae</taxon>
        <taxon>Labeonini</taxon>
        <taxon>Cirrhinus</taxon>
    </lineage>
</organism>
<accession>A0ABD0QMV4</accession>
<feature type="region of interest" description="Disordered" evidence="1">
    <location>
        <begin position="1"/>
        <end position="38"/>
    </location>
</feature>
<sequence length="75" mass="8302">MTSHSSDDRNETKLQTHTPRRVTNTFRADRTDARRSCSCGRRAPDLRAAEMRVLVLMTLVSACAALDPAALKEAT</sequence>
<dbReference type="AlphaFoldDB" id="A0ABD0QMV4"/>
<reference evidence="2 3" key="1">
    <citation type="submission" date="2024-05" db="EMBL/GenBank/DDBJ databases">
        <title>Genome sequencing and assembly of Indian major carp, Cirrhinus mrigala (Hamilton, 1822).</title>
        <authorList>
            <person name="Mohindra V."/>
            <person name="Chowdhury L.M."/>
            <person name="Lal K."/>
            <person name="Jena J.K."/>
        </authorList>
    </citation>
    <scope>NUCLEOTIDE SEQUENCE [LARGE SCALE GENOMIC DNA]</scope>
    <source>
        <strain evidence="2">CM1030</strain>
        <tissue evidence="2">Blood</tissue>
    </source>
</reference>
<evidence type="ECO:0000313" key="2">
    <source>
        <dbReference type="EMBL" id="KAL0187499.1"/>
    </source>
</evidence>
<name>A0ABD0QMV4_CIRMR</name>
<dbReference type="EMBL" id="JAMKFB020000008">
    <property type="protein sequence ID" value="KAL0187499.1"/>
    <property type="molecule type" value="Genomic_DNA"/>
</dbReference>
<keyword evidence="3" id="KW-1185">Reference proteome</keyword>
<feature type="compositionally biased region" description="Basic and acidic residues" evidence="1">
    <location>
        <begin position="1"/>
        <end position="14"/>
    </location>
</feature>
<gene>
    <name evidence="2" type="ORF">M9458_019169</name>
</gene>
<proteinExistence type="predicted"/>
<evidence type="ECO:0000256" key="1">
    <source>
        <dbReference type="SAM" id="MobiDB-lite"/>
    </source>
</evidence>
<comment type="caution">
    <text evidence="2">The sequence shown here is derived from an EMBL/GenBank/DDBJ whole genome shotgun (WGS) entry which is preliminary data.</text>
</comment>
<dbReference type="Proteomes" id="UP001529510">
    <property type="component" value="Unassembled WGS sequence"/>
</dbReference>
<evidence type="ECO:0000313" key="3">
    <source>
        <dbReference type="Proteomes" id="UP001529510"/>
    </source>
</evidence>
<feature type="non-terminal residue" evidence="2">
    <location>
        <position position="75"/>
    </location>
</feature>
<feature type="compositionally biased region" description="Polar residues" evidence="1">
    <location>
        <begin position="15"/>
        <end position="26"/>
    </location>
</feature>